<evidence type="ECO:0000256" key="3">
    <source>
        <dbReference type="ARBA" id="ARBA00023004"/>
    </source>
</evidence>
<dbReference type="InterPro" id="IPR016084">
    <property type="entry name" value="Haem_Oase-like_multi-hlx"/>
</dbReference>
<feature type="binding site" evidence="5">
    <location>
        <position position="12"/>
    </location>
    <ligand>
        <name>heme b</name>
        <dbReference type="ChEBI" id="CHEBI:60344"/>
    </ligand>
</feature>
<organism evidence="8 9">
    <name type="scientific">Armadillidium nasatum</name>
    <dbReference type="NCBI Taxonomy" id="96803"/>
    <lineage>
        <taxon>Eukaryota</taxon>
        <taxon>Metazoa</taxon>
        <taxon>Ecdysozoa</taxon>
        <taxon>Arthropoda</taxon>
        <taxon>Crustacea</taxon>
        <taxon>Multicrustacea</taxon>
        <taxon>Malacostraca</taxon>
        <taxon>Eumalacostraca</taxon>
        <taxon>Peracarida</taxon>
        <taxon>Isopoda</taxon>
        <taxon>Oniscidea</taxon>
        <taxon>Crinocheta</taxon>
        <taxon>Armadillidiidae</taxon>
        <taxon>Armadillidium</taxon>
    </lineage>
</organism>
<evidence type="ECO:0000256" key="5">
    <source>
        <dbReference type="PIRSR" id="PIRSR000343-1"/>
    </source>
</evidence>
<evidence type="ECO:0000313" key="9">
    <source>
        <dbReference type="Proteomes" id="UP000326759"/>
    </source>
</evidence>
<keyword evidence="7" id="KW-0812">Transmembrane</keyword>
<accession>A0A5N5T0A0</accession>
<evidence type="ECO:0000256" key="6">
    <source>
        <dbReference type="PIRSR" id="PIRSR000343-2"/>
    </source>
</evidence>
<gene>
    <name evidence="8" type="primary">pbsA1</name>
    <name evidence="8" type="ORF">Anas_08252</name>
</gene>
<feature type="transmembrane region" description="Helical" evidence="7">
    <location>
        <begin position="224"/>
        <end position="241"/>
    </location>
</feature>
<dbReference type="AlphaFoldDB" id="A0A5N5T0A0"/>
<dbReference type="Pfam" id="PF01126">
    <property type="entry name" value="Heme_oxygenase"/>
    <property type="match status" value="1"/>
</dbReference>
<name>A0A5N5T0A0_9CRUS</name>
<reference evidence="8 9" key="1">
    <citation type="journal article" date="2019" name="PLoS Biol.">
        <title>Sex chromosomes control vertical transmission of feminizing Wolbachia symbionts in an isopod.</title>
        <authorList>
            <person name="Becking T."/>
            <person name="Chebbi M.A."/>
            <person name="Giraud I."/>
            <person name="Moumen B."/>
            <person name="Laverre T."/>
            <person name="Caubet Y."/>
            <person name="Peccoud J."/>
            <person name="Gilbert C."/>
            <person name="Cordaux R."/>
        </authorList>
    </citation>
    <scope>NUCLEOTIDE SEQUENCE [LARGE SCALE GENOMIC DNA]</scope>
    <source>
        <strain evidence="8">ANa2</strain>
        <tissue evidence="8">Whole body excluding digestive tract and cuticle</tissue>
    </source>
</reference>
<dbReference type="GO" id="GO:0046872">
    <property type="term" value="F:metal ion binding"/>
    <property type="evidence" value="ECO:0007669"/>
    <property type="project" value="UniProtKB-UniRule"/>
</dbReference>
<dbReference type="GO" id="GO:0006788">
    <property type="term" value="P:heme oxidation"/>
    <property type="evidence" value="ECO:0007669"/>
    <property type="project" value="UniProtKB-UniRule"/>
</dbReference>
<evidence type="ECO:0000256" key="4">
    <source>
        <dbReference type="PIRNR" id="PIRNR000343"/>
    </source>
</evidence>
<dbReference type="PIRSF" id="PIRSF000343">
    <property type="entry name" value="Haem_Oase"/>
    <property type="match status" value="1"/>
</dbReference>
<sequence length="246" mass="28369">MTDKELFTKRMRRESRQIHNISDALINAKLGIAMSDDKVWAEGLLLFYEIFKHLETALDRLKNTTVAQLDIPGMRRTTEFEKDLTFYLGSEWRENYTTRDSVLKYISHLTEIEENKPILLVAYIYHLYMGLFAGGQILKKKRALVMKLKFSSTSDPNEGLAVVSVGPDMYKIKKKMTDAMNAIAETLDENTKDLLIKESQNVFKFNNEMVRTIKGADSVFIRKMLKTVVAVVLLASLVYYFKRSQS</sequence>
<comment type="similarity">
    <text evidence="4">Belongs to the heme oxygenase family.</text>
</comment>
<dbReference type="Proteomes" id="UP000326759">
    <property type="component" value="Unassembled WGS sequence"/>
</dbReference>
<keyword evidence="7" id="KW-1133">Transmembrane helix</keyword>
<evidence type="ECO:0000256" key="1">
    <source>
        <dbReference type="ARBA" id="ARBA00022617"/>
    </source>
</evidence>
<keyword evidence="2 4" id="KW-0479">Metal-binding</keyword>
<dbReference type="InterPro" id="IPR016053">
    <property type="entry name" value="Haem_Oase-like"/>
</dbReference>
<dbReference type="PANTHER" id="PTHR10720:SF0">
    <property type="entry name" value="HEME OXYGENASE"/>
    <property type="match status" value="1"/>
</dbReference>
<dbReference type="PRINTS" id="PR00088">
    <property type="entry name" value="HAEMOXYGNASE"/>
</dbReference>
<feature type="binding site" description="axial binding residue" evidence="6">
    <location>
        <position position="19"/>
    </location>
    <ligand>
        <name>heme b</name>
        <dbReference type="ChEBI" id="CHEBI:60344"/>
    </ligand>
    <ligandPart>
        <name>Fe</name>
        <dbReference type="ChEBI" id="CHEBI:18248"/>
    </ligandPart>
</feature>
<feature type="transmembrane region" description="Helical" evidence="7">
    <location>
        <begin position="118"/>
        <end position="138"/>
    </location>
</feature>
<evidence type="ECO:0000256" key="7">
    <source>
        <dbReference type="SAM" id="Phobius"/>
    </source>
</evidence>
<protein>
    <recommendedName>
        <fullName evidence="4">Heme oxygenase</fullName>
        <ecNumber evidence="4">1.14.14.18</ecNumber>
    </recommendedName>
</protein>
<dbReference type="EC" id="1.14.14.18" evidence="4"/>
<keyword evidence="7" id="KW-0472">Membrane</keyword>
<proteinExistence type="inferred from homology"/>
<evidence type="ECO:0000313" key="8">
    <source>
        <dbReference type="EMBL" id="KAB7499903.1"/>
    </source>
</evidence>
<comment type="caution">
    <text evidence="8">The sequence shown here is derived from an EMBL/GenBank/DDBJ whole genome shotgun (WGS) entry which is preliminary data.</text>
</comment>
<keyword evidence="3 4" id="KW-0408">Iron</keyword>
<dbReference type="Gene3D" id="1.20.910.10">
    <property type="entry name" value="Heme oxygenase-like"/>
    <property type="match status" value="1"/>
</dbReference>
<dbReference type="GO" id="GO:0004392">
    <property type="term" value="F:heme oxygenase (decyclizing) activity"/>
    <property type="evidence" value="ECO:0007669"/>
    <property type="project" value="UniProtKB-UniRule"/>
</dbReference>
<dbReference type="PANTHER" id="PTHR10720">
    <property type="entry name" value="HEME OXYGENASE"/>
    <property type="match status" value="1"/>
</dbReference>
<feature type="binding site" evidence="5">
    <location>
        <position position="125"/>
    </location>
    <ligand>
        <name>heme b</name>
        <dbReference type="ChEBI" id="CHEBI:60344"/>
    </ligand>
</feature>
<dbReference type="InterPro" id="IPR002051">
    <property type="entry name" value="Haem_Oase"/>
</dbReference>
<keyword evidence="9" id="KW-1185">Reference proteome</keyword>
<evidence type="ECO:0000256" key="2">
    <source>
        <dbReference type="ARBA" id="ARBA00022723"/>
    </source>
</evidence>
<dbReference type="EMBL" id="SEYY01016175">
    <property type="protein sequence ID" value="KAB7499903.1"/>
    <property type="molecule type" value="Genomic_DNA"/>
</dbReference>
<dbReference type="OrthoDB" id="652091at2759"/>
<dbReference type="CDD" id="cd19165">
    <property type="entry name" value="HemeO"/>
    <property type="match status" value="1"/>
</dbReference>
<dbReference type="SUPFAM" id="SSF48613">
    <property type="entry name" value="Heme oxygenase-like"/>
    <property type="match status" value="1"/>
</dbReference>
<comment type="catalytic activity">
    <reaction evidence="4">
        <text>heme b + 3 reduced [NADPH--hemoprotein reductase] + 3 O2 = biliverdin IXalpha + CO + Fe(2+) + 3 oxidized [NADPH--hemoprotein reductase] + 3 H2O + H(+)</text>
        <dbReference type="Rhea" id="RHEA:21764"/>
        <dbReference type="Rhea" id="RHEA-COMP:11964"/>
        <dbReference type="Rhea" id="RHEA-COMP:11965"/>
        <dbReference type="ChEBI" id="CHEBI:15377"/>
        <dbReference type="ChEBI" id="CHEBI:15378"/>
        <dbReference type="ChEBI" id="CHEBI:15379"/>
        <dbReference type="ChEBI" id="CHEBI:17245"/>
        <dbReference type="ChEBI" id="CHEBI:29033"/>
        <dbReference type="ChEBI" id="CHEBI:57618"/>
        <dbReference type="ChEBI" id="CHEBI:57991"/>
        <dbReference type="ChEBI" id="CHEBI:58210"/>
        <dbReference type="ChEBI" id="CHEBI:60344"/>
        <dbReference type="EC" id="1.14.14.18"/>
    </reaction>
</comment>
<keyword evidence="1 4" id="KW-0349">Heme</keyword>